<organism evidence="1">
    <name type="scientific">marine metagenome</name>
    <dbReference type="NCBI Taxonomy" id="408172"/>
    <lineage>
        <taxon>unclassified sequences</taxon>
        <taxon>metagenomes</taxon>
        <taxon>ecological metagenomes</taxon>
    </lineage>
</organism>
<protein>
    <submittedName>
        <fullName evidence="1">Uncharacterized protein</fullName>
    </submittedName>
</protein>
<reference evidence="1" key="1">
    <citation type="submission" date="2018-05" db="EMBL/GenBank/DDBJ databases">
        <authorList>
            <person name="Lanie J.A."/>
            <person name="Ng W.-L."/>
            <person name="Kazmierczak K.M."/>
            <person name="Andrzejewski T.M."/>
            <person name="Davidsen T.M."/>
            <person name="Wayne K.J."/>
            <person name="Tettelin H."/>
            <person name="Glass J.I."/>
            <person name="Rusch D."/>
            <person name="Podicherti R."/>
            <person name="Tsui H.-C.T."/>
            <person name="Winkler M.E."/>
        </authorList>
    </citation>
    <scope>NUCLEOTIDE SEQUENCE</scope>
</reference>
<gene>
    <name evidence="1" type="ORF">METZ01_LOCUS489881</name>
</gene>
<sequence length="38" mass="4092">VPAEVHLVVHLVGEDLGGLTRDALCYRPVDLSFDTVGK</sequence>
<accession>A0A383CXH1</accession>
<dbReference type="EMBL" id="UINC01212620">
    <property type="protein sequence ID" value="SVE37027.1"/>
    <property type="molecule type" value="Genomic_DNA"/>
</dbReference>
<feature type="non-terminal residue" evidence="1">
    <location>
        <position position="1"/>
    </location>
</feature>
<dbReference type="AlphaFoldDB" id="A0A383CXH1"/>
<name>A0A383CXH1_9ZZZZ</name>
<proteinExistence type="predicted"/>
<evidence type="ECO:0000313" key="1">
    <source>
        <dbReference type="EMBL" id="SVE37027.1"/>
    </source>
</evidence>